<dbReference type="Proteomes" id="UP000092445">
    <property type="component" value="Unassembled WGS sequence"/>
</dbReference>
<evidence type="ECO:0000313" key="1">
    <source>
        <dbReference type="EnsemblMetazoa" id="GPAI022468-PA"/>
    </source>
</evidence>
<dbReference type="EnsemblMetazoa" id="GPAI022468-RA">
    <property type="protein sequence ID" value="GPAI022468-PA"/>
    <property type="gene ID" value="GPAI022468"/>
</dbReference>
<evidence type="ECO:0000313" key="2">
    <source>
        <dbReference type="Proteomes" id="UP000092445"/>
    </source>
</evidence>
<keyword evidence="2" id="KW-1185">Reference proteome</keyword>
<dbReference type="AlphaFoldDB" id="A0A1A9ZR69"/>
<reference evidence="2" key="1">
    <citation type="submission" date="2014-03" db="EMBL/GenBank/DDBJ databases">
        <authorList>
            <person name="Aksoy S."/>
            <person name="Warren W."/>
            <person name="Wilson R.K."/>
        </authorList>
    </citation>
    <scope>NUCLEOTIDE SEQUENCE [LARGE SCALE GENOMIC DNA]</scope>
    <source>
        <strain evidence="2">IAEA</strain>
    </source>
</reference>
<proteinExistence type="predicted"/>
<accession>A0A1A9ZR69</accession>
<reference evidence="1" key="2">
    <citation type="submission" date="2020-05" db="UniProtKB">
        <authorList>
            <consortium name="EnsemblMetazoa"/>
        </authorList>
    </citation>
    <scope>IDENTIFICATION</scope>
    <source>
        <strain evidence="1">IAEA</strain>
    </source>
</reference>
<sequence length="171" mass="19188">MPASACSLSLKSTLLTQKLFSLKCETHAAPKAPLPPYINTRPKDILLHKLSCVTLEFLYSVCFTRNIFYTLFDVLKLPMDVKPMHSLMHAYISAHTSWVGNIDAVHSDMGSMPYAVKSKTINIHALGNTENDTHRHTFSCSLNEHFRCLSSGGHGNRNSELFEIYKCNGQE</sequence>
<protein>
    <submittedName>
        <fullName evidence="1">Uncharacterized protein</fullName>
    </submittedName>
</protein>
<dbReference type="VEuPathDB" id="VectorBase:GPAI022468"/>
<organism evidence="1 2">
    <name type="scientific">Glossina pallidipes</name>
    <name type="common">Tsetse fly</name>
    <dbReference type="NCBI Taxonomy" id="7398"/>
    <lineage>
        <taxon>Eukaryota</taxon>
        <taxon>Metazoa</taxon>
        <taxon>Ecdysozoa</taxon>
        <taxon>Arthropoda</taxon>
        <taxon>Hexapoda</taxon>
        <taxon>Insecta</taxon>
        <taxon>Pterygota</taxon>
        <taxon>Neoptera</taxon>
        <taxon>Endopterygota</taxon>
        <taxon>Diptera</taxon>
        <taxon>Brachycera</taxon>
        <taxon>Muscomorpha</taxon>
        <taxon>Hippoboscoidea</taxon>
        <taxon>Glossinidae</taxon>
        <taxon>Glossina</taxon>
    </lineage>
</organism>
<name>A0A1A9ZR69_GLOPL</name>